<dbReference type="Proteomes" id="UP000664164">
    <property type="component" value="Unassembled WGS sequence"/>
</dbReference>
<name>A0A939HG49_9MICC</name>
<reference evidence="1" key="1">
    <citation type="submission" date="2021-03" db="EMBL/GenBank/DDBJ databases">
        <title>A new species, PO-11, isolated from a karst cave deposit.</title>
        <authorList>
            <person name="Zhaoxiaoyong W."/>
        </authorList>
    </citation>
    <scope>NUCLEOTIDE SEQUENCE</scope>
    <source>
        <strain evidence="1">PO-11</strain>
    </source>
</reference>
<sequence length="65" mass="7189">MALSPTPAGKKFAEKASVSIEWKFTFDRCLAIAEASAGLNGNTLKNLIYSRLPALMDRPHRELIK</sequence>
<comment type="caution">
    <text evidence="1">The sequence shown here is derived from an EMBL/GenBank/DDBJ whole genome shotgun (WGS) entry which is preliminary data.</text>
</comment>
<proteinExistence type="predicted"/>
<keyword evidence="2" id="KW-1185">Reference proteome</keyword>
<gene>
    <name evidence="1" type="ORF">J1902_07380</name>
</gene>
<dbReference type="RefSeq" id="WP_207615608.1">
    <property type="nucleotide sequence ID" value="NZ_JAFNLL010000013.1"/>
</dbReference>
<organism evidence="1 2">
    <name type="scientific">Arthrobacter cavernae</name>
    <dbReference type="NCBI Taxonomy" id="2817681"/>
    <lineage>
        <taxon>Bacteria</taxon>
        <taxon>Bacillati</taxon>
        <taxon>Actinomycetota</taxon>
        <taxon>Actinomycetes</taxon>
        <taxon>Micrococcales</taxon>
        <taxon>Micrococcaceae</taxon>
        <taxon>Arthrobacter</taxon>
    </lineage>
</organism>
<dbReference type="AlphaFoldDB" id="A0A939HG49"/>
<accession>A0A939HG49</accession>
<dbReference type="EMBL" id="JAFNLL010000013">
    <property type="protein sequence ID" value="MBO1267805.1"/>
    <property type="molecule type" value="Genomic_DNA"/>
</dbReference>
<evidence type="ECO:0000313" key="2">
    <source>
        <dbReference type="Proteomes" id="UP000664164"/>
    </source>
</evidence>
<evidence type="ECO:0000313" key="1">
    <source>
        <dbReference type="EMBL" id="MBO1267805.1"/>
    </source>
</evidence>
<protein>
    <submittedName>
        <fullName evidence="1">Uncharacterized protein</fullName>
    </submittedName>
</protein>